<feature type="active site" evidence="11">
    <location>
        <position position="267"/>
    </location>
</feature>
<proteinExistence type="inferred from homology"/>
<keyword evidence="8 11" id="KW-0511">Multifunctional enzyme</keyword>
<dbReference type="Pfam" id="PF00294">
    <property type="entry name" value="PfkB"/>
    <property type="match status" value="1"/>
</dbReference>
<keyword evidence="4 11" id="KW-0548">Nucleotidyltransferase</keyword>
<comment type="pathway">
    <text evidence="11">Nucleotide-sugar biosynthesis; ADP-L-glycero-beta-D-manno-heptose biosynthesis; ADP-L-glycero-beta-D-manno-heptose from D-glycero-beta-D-manno-heptose 7-phosphate: step 1/4.</text>
</comment>
<dbReference type="InterPro" id="IPR004821">
    <property type="entry name" value="Cyt_trans-like"/>
</dbReference>
<feature type="region of interest" description="Cytidylyltransferase" evidence="11">
    <location>
        <begin position="347"/>
        <end position="475"/>
    </location>
</feature>
<keyword evidence="9 11" id="KW-0119">Carbohydrate metabolism</keyword>
<evidence type="ECO:0000313" key="14">
    <source>
        <dbReference type="EMBL" id="GBQ07470.1"/>
    </source>
</evidence>
<dbReference type="InterPro" id="IPR014729">
    <property type="entry name" value="Rossmann-like_a/b/a_fold"/>
</dbReference>
<evidence type="ECO:0000256" key="8">
    <source>
        <dbReference type="ARBA" id="ARBA00023268"/>
    </source>
</evidence>
<evidence type="ECO:0000256" key="1">
    <source>
        <dbReference type="ARBA" id="ARBA00002319"/>
    </source>
</evidence>
<evidence type="ECO:0000256" key="6">
    <source>
        <dbReference type="ARBA" id="ARBA00022777"/>
    </source>
</evidence>
<evidence type="ECO:0000256" key="10">
    <source>
        <dbReference type="ARBA" id="ARBA00047428"/>
    </source>
</evidence>
<dbReference type="Gene3D" id="3.40.1190.20">
    <property type="match status" value="1"/>
</dbReference>
<comment type="similarity">
    <text evidence="11">In the C-terminal section; belongs to the cytidylyltransferase family.</text>
</comment>
<sequence length="475" mass="51084">MIENFKFGRVTVIGDIILDQYIMGSVSRVSPEAPVPVLLRSHQTFVPGGAANVAVNAASLGCSVQLLGIVGDDSSAQALRRALAAWPSIDAHSLVSFPGWPTITKTRVLSGRQQIVRIDNENTAIPSDISQKLIMAAQQVITSSDVIICSDYAKGALSDDVLRFVIDTARAHNIPVIVDPKRPDFTVYRGATLLTPNRTEMARATHNLPLKTDQDVEEASRIASLQFGGDVLLTRSEEGMSLWCRDGRIIHTAARKSEVFDVSGAGDTVIATVAAVLSAGKGLDIATTIATTAASLAVNKLGTSAVSRDELSRALQGEMEDSNVIVPLEAALQTVDDWKRHGARIVFTNGCFDLIHPGHISLIEGAARQGDKLIVALNTDASVRRLKGPQRPLQDQVSRAKVVSALRHVDLVLLFDEDTPLELIKALKPHILVKGADYREEEVIGGDIVKEQGGRVVLMDIVEGQSTTNIVHKMT</sequence>
<dbReference type="InterPro" id="IPR029056">
    <property type="entry name" value="Ribokinase-like"/>
</dbReference>
<dbReference type="EC" id="2.7.7.70" evidence="11"/>
<dbReference type="InterPro" id="IPR023030">
    <property type="entry name" value="Bifunc_HldE"/>
</dbReference>
<dbReference type="NCBIfam" id="TIGR02199">
    <property type="entry name" value="rfaE_dom_II"/>
    <property type="match status" value="1"/>
</dbReference>
<evidence type="ECO:0000259" key="12">
    <source>
        <dbReference type="Pfam" id="PF00294"/>
    </source>
</evidence>
<dbReference type="HAMAP" id="MF_01603">
    <property type="entry name" value="HldE"/>
    <property type="match status" value="1"/>
</dbReference>
<comment type="subunit">
    <text evidence="11">Homodimer.</text>
</comment>
<dbReference type="Pfam" id="PF01467">
    <property type="entry name" value="CTP_transf_like"/>
    <property type="match status" value="1"/>
</dbReference>
<dbReference type="Proteomes" id="UP001062901">
    <property type="component" value="Unassembled WGS sequence"/>
</dbReference>
<dbReference type="PANTHER" id="PTHR46969">
    <property type="entry name" value="BIFUNCTIONAL PROTEIN HLDE"/>
    <property type="match status" value="1"/>
</dbReference>
<comment type="pathway">
    <text evidence="11">Nucleotide-sugar biosynthesis; ADP-L-glycero-beta-D-manno-heptose biosynthesis; ADP-L-glycero-beta-D-manno-heptose from D-glycero-beta-D-manno-heptose 7-phosphate: step 3/4.</text>
</comment>
<dbReference type="EMBL" id="BAQD01000032">
    <property type="protein sequence ID" value="GBQ07470.1"/>
    <property type="molecule type" value="Genomic_DNA"/>
</dbReference>
<evidence type="ECO:0000256" key="3">
    <source>
        <dbReference type="ARBA" id="ARBA00022679"/>
    </source>
</evidence>
<feature type="domain" description="Carbohydrate kinase PfkB" evidence="12">
    <location>
        <begin position="11"/>
        <end position="305"/>
    </location>
</feature>
<keyword evidence="6 11" id="KW-0418">Kinase</keyword>
<name>A0ABQ0NZL2_9PROT</name>
<comment type="function">
    <text evidence="1 11">Catalyzes the phosphorylation of D-glycero-D-manno-heptose 7-phosphate at the C-1 position to selectively form D-glycero-beta-D-manno-heptose-1,7-bisphosphate.</text>
</comment>
<dbReference type="SUPFAM" id="SSF53613">
    <property type="entry name" value="Ribokinase-like"/>
    <property type="match status" value="1"/>
</dbReference>
<accession>A0ABQ0NZL2</accession>
<evidence type="ECO:0000256" key="9">
    <source>
        <dbReference type="ARBA" id="ARBA00023277"/>
    </source>
</evidence>
<comment type="similarity">
    <text evidence="11">In the N-terminal section; belongs to the carbohydrate kinase PfkB family.</text>
</comment>
<reference evidence="14" key="1">
    <citation type="submission" date="2013-04" db="EMBL/GenBank/DDBJ databases">
        <title>The genome sequencing project of 58 acetic acid bacteria.</title>
        <authorList>
            <person name="Okamoto-Kainuma A."/>
            <person name="Ishikawa M."/>
            <person name="Umino S."/>
            <person name="Koizumi Y."/>
            <person name="Shiwa Y."/>
            <person name="Yoshikawa H."/>
            <person name="Matsutani M."/>
            <person name="Matsushita K."/>
        </authorList>
    </citation>
    <scope>NUCLEOTIDE SEQUENCE</scope>
    <source>
        <strain evidence="14">DSM 15669</strain>
    </source>
</reference>
<gene>
    <name evidence="11" type="primary">hldE</name>
    <name evidence="14" type="ORF">AA15669_1392</name>
</gene>
<comment type="caution">
    <text evidence="14">The sequence shown here is derived from an EMBL/GenBank/DDBJ whole genome shotgun (WGS) entry which is preliminary data.</text>
</comment>
<keyword evidence="15" id="KW-1185">Reference proteome</keyword>
<organism evidence="14 15">
    <name type="scientific">Saccharibacter floricola DSM 15669</name>
    <dbReference type="NCBI Taxonomy" id="1123227"/>
    <lineage>
        <taxon>Bacteria</taxon>
        <taxon>Pseudomonadati</taxon>
        <taxon>Pseudomonadota</taxon>
        <taxon>Alphaproteobacteria</taxon>
        <taxon>Acetobacterales</taxon>
        <taxon>Acetobacteraceae</taxon>
        <taxon>Saccharibacter</taxon>
    </lineage>
</organism>
<evidence type="ECO:0000256" key="2">
    <source>
        <dbReference type="ARBA" id="ARBA00003753"/>
    </source>
</evidence>
<dbReference type="PANTHER" id="PTHR46969:SF1">
    <property type="entry name" value="BIFUNCTIONAL PROTEIN HLDE"/>
    <property type="match status" value="1"/>
</dbReference>
<comment type="catalytic activity">
    <reaction evidence="10 11">
        <text>D-glycero-beta-D-manno-heptose 1-phosphate + ATP + H(+) = ADP-D-glycero-beta-D-manno-heptose + diphosphate</text>
        <dbReference type="Rhea" id="RHEA:27465"/>
        <dbReference type="ChEBI" id="CHEBI:15378"/>
        <dbReference type="ChEBI" id="CHEBI:30616"/>
        <dbReference type="ChEBI" id="CHEBI:33019"/>
        <dbReference type="ChEBI" id="CHEBI:59967"/>
        <dbReference type="ChEBI" id="CHEBI:61593"/>
        <dbReference type="EC" id="2.7.7.70"/>
    </reaction>
</comment>
<keyword evidence="5 11" id="KW-0547">Nucleotide-binding</keyword>
<protein>
    <recommendedName>
        <fullName evidence="11">Bifunctional protein HldE</fullName>
    </recommendedName>
    <domain>
        <recommendedName>
            <fullName evidence="11">D-beta-D-heptose 7-phosphate kinase</fullName>
            <ecNumber evidence="11">2.7.1.167</ecNumber>
        </recommendedName>
        <alternativeName>
            <fullName evidence="11">D-beta-D-heptose 7-phosphotransferase</fullName>
        </alternativeName>
        <alternativeName>
            <fullName evidence="11">D-glycero-beta-D-manno-heptose-7-phosphate kinase</fullName>
        </alternativeName>
    </domain>
    <domain>
        <recommendedName>
            <fullName evidence="11">D-beta-D-heptose 1-phosphate adenylyltransferase</fullName>
            <ecNumber evidence="11">2.7.7.70</ecNumber>
        </recommendedName>
        <alternativeName>
            <fullName evidence="11">D-glycero-beta-D-manno-heptose 1-phosphate adenylyltransferase</fullName>
        </alternativeName>
    </domain>
</protein>
<evidence type="ECO:0000256" key="4">
    <source>
        <dbReference type="ARBA" id="ARBA00022695"/>
    </source>
</evidence>
<dbReference type="InterPro" id="IPR011611">
    <property type="entry name" value="PfkB_dom"/>
</dbReference>
<dbReference type="CDD" id="cd01172">
    <property type="entry name" value="RfaE_like"/>
    <property type="match status" value="1"/>
</dbReference>
<comment type="catalytic activity">
    <reaction evidence="11">
        <text>D-glycero-beta-D-manno-heptose 7-phosphate + ATP = D-glycero-beta-D-manno-heptose 1,7-bisphosphate + ADP + H(+)</text>
        <dbReference type="Rhea" id="RHEA:27473"/>
        <dbReference type="ChEBI" id="CHEBI:15378"/>
        <dbReference type="ChEBI" id="CHEBI:30616"/>
        <dbReference type="ChEBI" id="CHEBI:60204"/>
        <dbReference type="ChEBI" id="CHEBI:60208"/>
        <dbReference type="ChEBI" id="CHEBI:456216"/>
        <dbReference type="EC" id="2.7.1.167"/>
    </reaction>
</comment>
<dbReference type="InterPro" id="IPR011914">
    <property type="entry name" value="RfaE_dom_II"/>
</dbReference>
<comment type="function">
    <text evidence="2 11">Catalyzes the ADP transfer from ATP to D-glycero-beta-D-manno-heptose 1-phosphate, yielding ADP-D-glycero-beta-D-manno-heptose.</text>
</comment>
<evidence type="ECO:0000313" key="15">
    <source>
        <dbReference type="Proteomes" id="UP001062901"/>
    </source>
</evidence>
<feature type="region of interest" description="Ribokinase" evidence="11">
    <location>
        <begin position="1"/>
        <end position="322"/>
    </location>
</feature>
<dbReference type="SUPFAM" id="SSF52374">
    <property type="entry name" value="Nucleotidylyl transferase"/>
    <property type="match status" value="1"/>
</dbReference>
<feature type="binding site" evidence="11">
    <location>
        <begin position="197"/>
        <end position="200"/>
    </location>
    <ligand>
        <name>ATP</name>
        <dbReference type="ChEBI" id="CHEBI:30616"/>
    </ligand>
</feature>
<keyword evidence="7 11" id="KW-0067">ATP-binding</keyword>
<feature type="domain" description="Cytidyltransferase-like" evidence="13">
    <location>
        <begin position="347"/>
        <end position="438"/>
    </location>
</feature>
<dbReference type="InterPro" id="IPR011913">
    <property type="entry name" value="RfaE_dom_I"/>
</dbReference>
<evidence type="ECO:0000256" key="11">
    <source>
        <dbReference type="HAMAP-Rule" id="MF_01603"/>
    </source>
</evidence>
<evidence type="ECO:0000256" key="5">
    <source>
        <dbReference type="ARBA" id="ARBA00022741"/>
    </source>
</evidence>
<dbReference type="Gene3D" id="3.40.50.620">
    <property type="entry name" value="HUPs"/>
    <property type="match status" value="1"/>
</dbReference>
<evidence type="ECO:0000256" key="7">
    <source>
        <dbReference type="ARBA" id="ARBA00022840"/>
    </source>
</evidence>
<dbReference type="NCBIfam" id="TIGR00125">
    <property type="entry name" value="cyt_tran_rel"/>
    <property type="match status" value="1"/>
</dbReference>
<dbReference type="EC" id="2.7.1.167" evidence="11"/>
<evidence type="ECO:0000259" key="13">
    <source>
        <dbReference type="Pfam" id="PF01467"/>
    </source>
</evidence>
<dbReference type="RefSeq" id="WP_018981035.1">
    <property type="nucleotide sequence ID" value="NZ_BAQD01000032.1"/>
</dbReference>
<keyword evidence="3 11" id="KW-0808">Transferase</keyword>